<proteinExistence type="predicted"/>
<dbReference type="Gene3D" id="3.10.450.50">
    <property type="match status" value="1"/>
</dbReference>
<dbReference type="SUPFAM" id="SSF54427">
    <property type="entry name" value="NTF2-like"/>
    <property type="match status" value="1"/>
</dbReference>
<name>A0A7K1YDM7_9SPHI</name>
<evidence type="ECO:0000259" key="1">
    <source>
        <dbReference type="Pfam" id="PF12680"/>
    </source>
</evidence>
<feature type="domain" description="SnoaL-like" evidence="1">
    <location>
        <begin position="10"/>
        <end position="122"/>
    </location>
</feature>
<keyword evidence="3" id="KW-1185">Reference proteome</keyword>
<dbReference type="AlphaFoldDB" id="A0A7K1YDM7"/>
<dbReference type="InterPro" id="IPR032710">
    <property type="entry name" value="NTF2-like_dom_sf"/>
</dbReference>
<evidence type="ECO:0000313" key="3">
    <source>
        <dbReference type="Proteomes" id="UP000466586"/>
    </source>
</evidence>
<dbReference type="RefSeq" id="WP_160845883.1">
    <property type="nucleotide sequence ID" value="NZ_WVHT01000009.1"/>
</dbReference>
<dbReference type="Pfam" id="PF12680">
    <property type="entry name" value="SnoaL_2"/>
    <property type="match status" value="1"/>
</dbReference>
<accession>A0A7K1YDM7</accession>
<organism evidence="2 3">
    <name type="scientific">Hufsiella arboris</name>
    <dbReference type="NCBI Taxonomy" id="2695275"/>
    <lineage>
        <taxon>Bacteria</taxon>
        <taxon>Pseudomonadati</taxon>
        <taxon>Bacteroidota</taxon>
        <taxon>Sphingobacteriia</taxon>
        <taxon>Sphingobacteriales</taxon>
        <taxon>Sphingobacteriaceae</taxon>
        <taxon>Hufsiella</taxon>
    </lineage>
</organism>
<evidence type="ECO:0000313" key="2">
    <source>
        <dbReference type="EMBL" id="MXV52707.1"/>
    </source>
</evidence>
<sequence length="127" mass="14429">MNSHQYQQIIENYITAYNQFDTNGMLKDMDDDILFENSLNDEVNLRIIGKSGLKQQIINASELFSQRTQTIQRITIDGDSATVDVHYTGVLAVDFNDTLKTGSKLELTGKSIFTFKDDKISELRDIS</sequence>
<protein>
    <submittedName>
        <fullName evidence="2">Nuclear transport factor 2 family protein</fullName>
    </submittedName>
</protein>
<dbReference type="InterPro" id="IPR037401">
    <property type="entry name" value="SnoaL-like"/>
</dbReference>
<dbReference type="Proteomes" id="UP000466586">
    <property type="component" value="Unassembled WGS sequence"/>
</dbReference>
<gene>
    <name evidence="2" type="ORF">GS399_17170</name>
</gene>
<reference evidence="2 3" key="1">
    <citation type="submission" date="2019-11" db="EMBL/GenBank/DDBJ databases">
        <title>Pedobacter sp. HMF7647 Genome sequencing and assembly.</title>
        <authorList>
            <person name="Kang H."/>
            <person name="Kim H."/>
            <person name="Joh K."/>
        </authorList>
    </citation>
    <scope>NUCLEOTIDE SEQUENCE [LARGE SCALE GENOMIC DNA]</scope>
    <source>
        <strain evidence="2 3">HMF7647</strain>
    </source>
</reference>
<comment type="caution">
    <text evidence="2">The sequence shown here is derived from an EMBL/GenBank/DDBJ whole genome shotgun (WGS) entry which is preliminary data.</text>
</comment>
<dbReference type="EMBL" id="WVHT01000009">
    <property type="protein sequence ID" value="MXV52707.1"/>
    <property type="molecule type" value="Genomic_DNA"/>
</dbReference>